<accession>A0ABW1P7M3</accession>
<evidence type="ECO:0008006" key="3">
    <source>
        <dbReference type="Google" id="ProtNLM"/>
    </source>
</evidence>
<proteinExistence type="predicted"/>
<reference evidence="2" key="1">
    <citation type="journal article" date="2019" name="Int. J. Syst. Evol. Microbiol.">
        <title>The Global Catalogue of Microorganisms (GCM) 10K type strain sequencing project: providing services to taxonomists for standard genome sequencing and annotation.</title>
        <authorList>
            <consortium name="The Broad Institute Genomics Platform"/>
            <consortium name="The Broad Institute Genome Sequencing Center for Infectious Disease"/>
            <person name="Wu L."/>
            <person name="Ma J."/>
        </authorList>
    </citation>
    <scope>NUCLEOTIDE SEQUENCE [LARGE SCALE GENOMIC DNA]</scope>
    <source>
        <strain evidence="2">CGMCC 4.7246</strain>
    </source>
</reference>
<dbReference type="EMBL" id="JBHSQO010000019">
    <property type="protein sequence ID" value="MFC6091536.1"/>
    <property type="molecule type" value="Genomic_DNA"/>
</dbReference>
<dbReference type="InterPro" id="IPR036390">
    <property type="entry name" value="WH_DNA-bd_sf"/>
</dbReference>
<sequence length="106" mass="11670">MSLAECPPRRRASLLVFGNRYKLELLAALATAAEEGVNLSALANEQGVSASVYYGPVGDLLQAGLAEKLPRQLPDRRRWYRRTEGAVWQSLRTLAEELATIEVKAS</sequence>
<evidence type="ECO:0000313" key="1">
    <source>
        <dbReference type="EMBL" id="MFC6091536.1"/>
    </source>
</evidence>
<comment type="caution">
    <text evidence="1">The sequence shown here is derived from an EMBL/GenBank/DDBJ whole genome shotgun (WGS) entry which is preliminary data.</text>
</comment>
<name>A0ABW1P7M3_9PSEU</name>
<gene>
    <name evidence="1" type="ORF">ACFP3R_19870</name>
</gene>
<dbReference type="RefSeq" id="WP_380637754.1">
    <property type="nucleotide sequence ID" value="NZ_JBHSQO010000019.1"/>
</dbReference>
<dbReference type="SUPFAM" id="SSF46785">
    <property type="entry name" value="Winged helix' DNA-binding domain"/>
    <property type="match status" value="1"/>
</dbReference>
<evidence type="ECO:0000313" key="2">
    <source>
        <dbReference type="Proteomes" id="UP001596220"/>
    </source>
</evidence>
<organism evidence="1 2">
    <name type="scientific">Saccharothrix lopnurensis</name>
    <dbReference type="NCBI Taxonomy" id="1670621"/>
    <lineage>
        <taxon>Bacteria</taxon>
        <taxon>Bacillati</taxon>
        <taxon>Actinomycetota</taxon>
        <taxon>Actinomycetes</taxon>
        <taxon>Pseudonocardiales</taxon>
        <taxon>Pseudonocardiaceae</taxon>
        <taxon>Saccharothrix</taxon>
    </lineage>
</organism>
<dbReference type="Proteomes" id="UP001596220">
    <property type="component" value="Unassembled WGS sequence"/>
</dbReference>
<keyword evidence="2" id="KW-1185">Reference proteome</keyword>
<protein>
    <recommendedName>
        <fullName evidence="3">HTH iclR-type domain-containing protein</fullName>
    </recommendedName>
</protein>